<evidence type="ECO:0000313" key="2">
    <source>
        <dbReference type="EMBL" id="TKX28184.1"/>
    </source>
</evidence>
<comment type="caution">
    <text evidence="2">The sequence shown here is derived from an EMBL/GenBank/DDBJ whole genome shotgun (WGS) entry which is preliminary data.</text>
</comment>
<dbReference type="AlphaFoldDB" id="A0A4U7BIE2"/>
<organism evidence="2 3">
    <name type="scientific">Campylobacter aviculae</name>
    <dbReference type="NCBI Taxonomy" id="2510190"/>
    <lineage>
        <taxon>Bacteria</taxon>
        <taxon>Pseudomonadati</taxon>
        <taxon>Campylobacterota</taxon>
        <taxon>Epsilonproteobacteria</taxon>
        <taxon>Campylobacterales</taxon>
        <taxon>Campylobacteraceae</taxon>
        <taxon>Campylobacter</taxon>
    </lineage>
</organism>
<keyword evidence="1" id="KW-0175">Coiled coil</keyword>
<reference evidence="2 3" key="1">
    <citation type="submission" date="2018-05" db="EMBL/GenBank/DDBJ databases">
        <title>Novel Campyloabacter and Helicobacter Species and Strains.</title>
        <authorList>
            <person name="Mannion A.J."/>
            <person name="Shen Z."/>
            <person name="Fox J.G."/>
        </authorList>
    </citation>
    <scope>NUCLEOTIDE SEQUENCE [LARGE SCALE GENOMIC DNA]</scope>
    <source>
        <strain evidence="3">MIT17-670</strain>
    </source>
</reference>
<name>A0A4U7BIE2_9BACT</name>
<dbReference type="EMBL" id="NXMA01000037">
    <property type="protein sequence ID" value="TKX28184.1"/>
    <property type="molecule type" value="Genomic_DNA"/>
</dbReference>
<dbReference type="Proteomes" id="UP000310353">
    <property type="component" value="Unassembled WGS sequence"/>
</dbReference>
<sequence length="78" mass="9509">MDKIKEKKAQEFLEKAEGETENLKNKNKKNELIGKYVLIDIELNERLEKFIKEEARRYQTRGFIFNDALRKWLEERGY</sequence>
<keyword evidence="3" id="KW-1185">Reference proteome</keyword>
<feature type="coiled-coil region" evidence="1">
    <location>
        <begin position="6"/>
        <end position="33"/>
    </location>
</feature>
<evidence type="ECO:0000256" key="1">
    <source>
        <dbReference type="SAM" id="Coils"/>
    </source>
</evidence>
<dbReference type="RefSeq" id="WP_137623002.1">
    <property type="nucleotide sequence ID" value="NZ_NXMA01000037.1"/>
</dbReference>
<protein>
    <submittedName>
        <fullName evidence="2">Uncharacterized protein</fullName>
    </submittedName>
</protein>
<accession>A0A4U7BIE2</accession>
<gene>
    <name evidence="2" type="ORF">CQA76_08850</name>
</gene>
<proteinExistence type="predicted"/>
<evidence type="ECO:0000313" key="3">
    <source>
        <dbReference type="Proteomes" id="UP000310353"/>
    </source>
</evidence>